<dbReference type="Gene3D" id="3.40.720.10">
    <property type="entry name" value="Alkaline Phosphatase, subunit A"/>
    <property type="match status" value="1"/>
</dbReference>
<evidence type="ECO:0000256" key="3">
    <source>
        <dbReference type="ARBA" id="ARBA00022723"/>
    </source>
</evidence>
<dbReference type="GO" id="GO:0008484">
    <property type="term" value="F:sulfuric ester hydrolase activity"/>
    <property type="evidence" value="ECO:0007669"/>
    <property type="project" value="InterPro"/>
</dbReference>
<dbReference type="Proteomes" id="UP001381693">
    <property type="component" value="Unassembled WGS sequence"/>
</dbReference>
<evidence type="ECO:0000256" key="8">
    <source>
        <dbReference type="SAM" id="Phobius"/>
    </source>
</evidence>
<dbReference type="AlphaFoldDB" id="A0AAN8X9K2"/>
<evidence type="ECO:0000313" key="10">
    <source>
        <dbReference type="EMBL" id="KAK7078761.1"/>
    </source>
</evidence>
<dbReference type="InterPro" id="IPR017850">
    <property type="entry name" value="Alkaline_phosphatase_core_sf"/>
</dbReference>
<comment type="similarity">
    <text evidence="2">Belongs to the sulfatase family.</text>
</comment>
<reference evidence="10 11" key="1">
    <citation type="submission" date="2023-11" db="EMBL/GenBank/DDBJ databases">
        <title>Halocaridina rubra genome assembly.</title>
        <authorList>
            <person name="Smith C."/>
        </authorList>
    </citation>
    <scope>NUCLEOTIDE SEQUENCE [LARGE SCALE GENOMIC DNA]</scope>
    <source>
        <strain evidence="10">EP-1</strain>
        <tissue evidence="10">Whole</tissue>
    </source>
</reference>
<keyword evidence="8" id="KW-0812">Transmembrane</keyword>
<dbReference type="CDD" id="cd16029">
    <property type="entry name" value="4-S"/>
    <property type="match status" value="1"/>
</dbReference>
<dbReference type="InterPro" id="IPR047115">
    <property type="entry name" value="ARSB"/>
</dbReference>
<evidence type="ECO:0000259" key="9">
    <source>
        <dbReference type="Pfam" id="PF00884"/>
    </source>
</evidence>
<evidence type="ECO:0000256" key="2">
    <source>
        <dbReference type="ARBA" id="ARBA00008779"/>
    </source>
</evidence>
<accession>A0AAN8X9K2</accession>
<feature type="domain" description="Sulfatase N-terminal" evidence="9">
    <location>
        <begin position="74"/>
        <end position="397"/>
    </location>
</feature>
<keyword evidence="5" id="KW-0106">Calcium</keyword>
<feature type="region of interest" description="Disordered" evidence="7">
    <location>
        <begin position="29"/>
        <end position="74"/>
    </location>
</feature>
<organism evidence="10 11">
    <name type="scientific">Halocaridina rubra</name>
    <name type="common">Hawaiian red shrimp</name>
    <dbReference type="NCBI Taxonomy" id="373956"/>
    <lineage>
        <taxon>Eukaryota</taxon>
        <taxon>Metazoa</taxon>
        <taxon>Ecdysozoa</taxon>
        <taxon>Arthropoda</taxon>
        <taxon>Crustacea</taxon>
        <taxon>Multicrustacea</taxon>
        <taxon>Malacostraca</taxon>
        <taxon>Eumalacostraca</taxon>
        <taxon>Eucarida</taxon>
        <taxon>Decapoda</taxon>
        <taxon>Pleocyemata</taxon>
        <taxon>Caridea</taxon>
        <taxon>Atyoidea</taxon>
        <taxon>Atyidae</taxon>
        <taxon>Halocaridina</taxon>
    </lineage>
</organism>
<dbReference type="PANTHER" id="PTHR10342">
    <property type="entry name" value="ARYLSULFATASE"/>
    <property type="match status" value="1"/>
</dbReference>
<dbReference type="Pfam" id="PF00884">
    <property type="entry name" value="Sulfatase"/>
    <property type="match status" value="1"/>
</dbReference>
<keyword evidence="11" id="KW-1185">Reference proteome</keyword>
<evidence type="ECO:0000256" key="4">
    <source>
        <dbReference type="ARBA" id="ARBA00022801"/>
    </source>
</evidence>
<dbReference type="PANTHER" id="PTHR10342:SF274">
    <property type="entry name" value="ARYLSULFATASE B"/>
    <property type="match status" value="1"/>
</dbReference>
<evidence type="ECO:0000313" key="11">
    <source>
        <dbReference type="Proteomes" id="UP001381693"/>
    </source>
</evidence>
<dbReference type="EMBL" id="JAXCGZ010007676">
    <property type="protein sequence ID" value="KAK7078761.1"/>
    <property type="molecule type" value="Genomic_DNA"/>
</dbReference>
<dbReference type="GO" id="GO:0046872">
    <property type="term" value="F:metal ion binding"/>
    <property type="evidence" value="ECO:0007669"/>
    <property type="project" value="UniProtKB-KW"/>
</dbReference>
<proteinExistence type="inferred from homology"/>
<dbReference type="InterPro" id="IPR024607">
    <property type="entry name" value="Sulfatase_CS"/>
</dbReference>
<evidence type="ECO:0000256" key="6">
    <source>
        <dbReference type="ARBA" id="ARBA00023180"/>
    </source>
</evidence>
<feature type="region of interest" description="Disordered" evidence="7">
    <location>
        <begin position="561"/>
        <end position="595"/>
    </location>
</feature>
<keyword evidence="4" id="KW-0378">Hydrolase</keyword>
<comment type="caution">
    <text evidence="10">The sequence shown here is derived from an EMBL/GenBank/DDBJ whole genome shotgun (WGS) entry which is preliminary data.</text>
</comment>
<keyword evidence="6" id="KW-0325">Glycoprotein</keyword>
<evidence type="ECO:0000256" key="5">
    <source>
        <dbReference type="ARBA" id="ARBA00022837"/>
    </source>
</evidence>
<protein>
    <recommendedName>
        <fullName evidence="9">Sulfatase N-terminal domain-containing protein</fullName>
    </recommendedName>
</protein>
<gene>
    <name evidence="10" type="ORF">SK128_026634</name>
</gene>
<feature type="region of interest" description="Disordered" evidence="7">
    <location>
        <begin position="627"/>
        <end position="656"/>
    </location>
</feature>
<name>A0AAN8X9K2_HALRR</name>
<keyword evidence="3" id="KW-0479">Metal-binding</keyword>
<dbReference type="InterPro" id="IPR000917">
    <property type="entry name" value="Sulfatase_N"/>
</dbReference>
<evidence type="ECO:0000256" key="1">
    <source>
        <dbReference type="ARBA" id="ARBA00001913"/>
    </source>
</evidence>
<feature type="compositionally biased region" description="Basic residues" evidence="7">
    <location>
        <begin position="575"/>
        <end position="593"/>
    </location>
</feature>
<feature type="transmembrane region" description="Helical" evidence="8">
    <location>
        <begin position="7"/>
        <end position="28"/>
    </location>
</feature>
<evidence type="ECO:0000256" key="7">
    <source>
        <dbReference type="SAM" id="MobiDB-lite"/>
    </source>
</evidence>
<dbReference type="Gene3D" id="3.30.1120.10">
    <property type="match status" value="2"/>
</dbReference>
<keyword evidence="8" id="KW-1133">Transmembrane helix</keyword>
<feature type="compositionally biased region" description="Low complexity" evidence="7">
    <location>
        <begin position="39"/>
        <end position="59"/>
    </location>
</feature>
<dbReference type="SUPFAM" id="SSF53649">
    <property type="entry name" value="Alkaline phosphatase-like"/>
    <property type="match status" value="1"/>
</dbReference>
<feature type="compositionally biased region" description="Basic residues" evidence="7">
    <location>
        <begin position="636"/>
        <end position="650"/>
    </location>
</feature>
<sequence>MEVLKQLTTTWMVMNFVVMGVVVSSFSLTDTRTTPPSPAANGNSSSASKTTTKNESTANGGSPPTPLPPRPPKPHIVLIVADDLGWNDVSWHNPSVGMPHLDELAKGGVILNQSYVLPTCTPTRAALLTGRYPFTFGMQKGALNPQESGGLPLNIELLPQTLRKQGYSAHAIGKWHLGYCDWLYTPVFRGFDSFYGSFSGTSDYYTHKKKKKSLGKKTNRIKTWDPHLLDLWNNTSPDTTKNGIYSTYLFATAAENIIHSRNPKNPMFLYVPFQSVHAPLQVPKNYTRGFRHVKDYSRRNYLGMILAMDDAVGRIVAALKATGHYENSVIIFTTDNGGAIKTGGSNWPLRGGKANLLEGGTRGPAFIHSPHLPHPGTVYNHLFHVTDWFSTVVSLAGGEPPMRMDGYNQWHALSGLAAPPRNDFVYNIDNTDGKFRVAVRLNDMKLSVGRVGNKVLQPEYRGRELVDSQFYILPKNYSDSPEIDEIFSPFTLSPLDLSDSNATELEKEKLELQPLAHILVELMSLISAGRNDHNAKFDTFSVRNPRYHHLYTSLYPRMTKSRGKYSKNNMEYRSNKRFRKRKSKQKTKQKGSTRKPLTFRIRDCEKKRVKETKSKENYVSSKLSTEGKRIEENKNKMKIKRKRKKKKRQNKLGQSPRIRGHIKWKFLKKQMAISLNPQVMKRLDRFFDEKLKIRLYNITDDPGETKDISRSNLSIVRMMLNYVDNQLLRFVPMKKKILSDAGDPENQQSIWTPGWCQAQ</sequence>
<dbReference type="PROSITE" id="PS00523">
    <property type="entry name" value="SULFATASE_1"/>
    <property type="match status" value="1"/>
</dbReference>
<keyword evidence="8" id="KW-0472">Membrane</keyword>
<comment type="cofactor">
    <cofactor evidence="1">
        <name>Ca(2+)</name>
        <dbReference type="ChEBI" id="CHEBI:29108"/>
    </cofactor>
</comment>